<protein>
    <submittedName>
        <fullName evidence="3">Uncharacterized protein</fullName>
    </submittedName>
</protein>
<dbReference type="OrthoDB" id="5918222at2759"/>
<organism evidence="3 4">
    <name type="scientific">Trichinella zimbabwensis</name>
    <dbReference type="NCBI Taxonomy" id="268475"/>
    <lineage>
        <taxon>Eukaryota</taxon>
        <taxon>Metazoa</taxon>
        <taxon>Ecdysozoa</taxon>
        <taxon>Nematoda</taxon>
        <taxon>Enoplea</taxon>
        <taxon>Dorylaimia</taxon>
        <taxon>Trichinellida</taxon>
        <taxon>Trichinellidae</taxon>
        <taxon>Trichinella</taxon>
    </lineage>
</organism>
<dbReference type="AlphaFoldDB" id="A0A0V1GY74"/>
<gene>
    <name evidence="2" type="ORF">T11_12429</name>
    <name evidence="3" type="ORF">T11_6096</name>
</gene>
<evidence type="ECO:0000313" key="4">
    <source>
        <dbReference type="Proteomes" id="UP000055024"/>
    </source>
</evidence>
<evidence type="ECO:0000313" key="2">
    <source>
        <dbReference type="EMBL" id="KRY98051.1"/>
    </source>
</evidence>
<dbReference type="EMBL" id="JYDP01001617">
    <property type="protein sequence ID" value="KRY98051.1"/>
    <property type="molecule type" value="Genomic_DNA"/>
</dbReference>
<dbReference type="EMBL" id="JYDP01000198">
    <property type="protein sequence ID" value="KRZ03271.1"/>
    <property type="molecule type" value="Genomic_DNA"/>
</dbReference>
<proteinExistence type="predicted"/>
<evidence type="ECO:0000313" key="3">
    <source>
        <dbReference type="EMBL" id="KRZ03271.1"/>
    </source>
</evidence>
<sequence length="65" mass="6678">MGPCEPEDFCHVLPDEGDFGPCVEEAVHHHVVSVRPVGASTGGLEAPTWSAPSGQEAVVGSVGPR</sequence>
<name>A0A0V1GY74_9BILA</name>
<accession>A0A0V1GY74</accession>
<keyword evidence="4" id="KW-1185">Reference proteome</keyword>
<dbReference type="Proteomes" id="UP000055024">
    <property type="component" value="Unassembled WGS sequence"/>
</dbReference>
<comment type="caution">
    <text evidence="3">The sequence shown here is derived from an EMBL/GenBank/DDBJ whole genome shotgun (WGS) entry which is preliminary data.</text>
</comment>
<reference evidence="3 4" key="1">
    <citation type="submission" date="2015-01" db="EMBL/GenBank/DDBJ databases">
        <title>Evolution of Trichinella species and genotypes.</title>
        <authorList>
            <person name="Korhonen P.K."/>
            <person name="Edoardo P."/>
            <person name="Giuseppe L.R."/>
            <person name="Gasser R.B."/>
        </authorList>
    </citation>
    <scope>NUCLEOTIDE SEQUENCE [LARGE SCALE GENOMIC DNA]</scope>
    <source>
        <strain evidence="3">ISS1029</strain>
    </source>
</reference>
<evidence type="ECO:0000256" key="1">
    <source>
        <dbReference type="SAM" id="MobiDB-lite"/>
    </source>
</evidence>
<feature type="region of interest" description="Disordered" evidence="1">
    <location>
        <begin position="40"/>
        <end position="65"/>
    </location>
</feature>